<organism evidence="2 3">
    <name type="scientific">Lunasporangiospora selenospora</name>
    <dbReference type="NCBI Taxonomy" id="979761"/>
    <lineage>
        <taxon>Eukaryota</taxon>
        <taxon>Fungi</taxon>
        <taxon>Fungi incertae sedis</taxon>
        <taxon>Mucoromycota</taxon>
        <taxon>Mortierellomycotina</taxon>
        <taxon>Mortierellomycetes</taxon>
        <taxon>Mortierellales</taxon>
        <taxon>Mortierellaceae</taxon>
        <taxon>Lunasporangiospora</taxon>
    </lineage>
</organism>
<dbReference type="AlphaFoldDB" id="A0A9P6JXR9"/>
<feature type="non-terminal residue" evidence="2">
    <location>
        <position position="139"/>
    </location>
</feature>
<evidence type="ECO:0000313" key="3">
    <source>
        <dbReference type="Proteomes" id="UP000780801"/>
    </source>
</evidence>
<reference evidence="2" key="1">
    <citation type="journal article" date="2020" name="Fungal Divers.">
        <title>Resolving the Mortierellaceae phylogeny through synthesis of multi-gene phylogenetics and phylogenomics.</title>
        <authorList>
            <person name="Vandepol N."/>
            <person name="Liber J."/>
            <person name="Desiro A."/>
            <person name="Na H."/>
            <person name="Kennedy M."/>
            <person name="Barry K."/>
            <person name="Grigoriev I.V."/>
            <person name="Miller A.N."/>
            <person name="O'Donnell K."/>
            <person name="Stajich J.E."/>
            <person name="Bonito G."/>
        </authorList>
    </citation>
    <scope>NUCLEOTIDE SEQUENCE</scope>
    <source>
        <strain evidence="2">KOD1015</strain>
    </source>
</reference>
<comment type="caution">
    <text evidence="2">The sequence shown here is derived from an EMBL/GenBank/DDBJ whole genome shotgun (WGS) entry which is preliminary data.</text>
</comment>
<dbReference type="Proteomes" id="UP000780801">
    <property type="component" value="Unassembled WGS sequence"/>
</dbReference>
<keyword evidence="3" id="KW-1185">Reference proteome</keyword>
<protein>
    <submittedName>
        <fullName evidence="2">Uncharacterized protein</fullName>
    </submittedName>
</protein>
<dbReference type="EMBL" id="JAABOA010007859">
    <property type="protein sequence ID" value="KAF9537088.1"/>
    <property type="molecule type" value="Genomic_DNA"/>
</dbReference>
<name>A0A9P6JXR9_9FUNG</name>
<evidence type="ECO:0000313" key="2">
    <source>
        <dbReference type="EMBL" id="KAF9537088.1"/>
    </source>
</evidence>
<proteinExistence type="predicted"/>
<evidence type="ECO:0000256" key="1">
    <source>
        <dbReference type="SAM" id="MobiDB-lite"/>
    </source>
</evidence>
<feature type="region of interest" description="Disordered" evidence="1">
    <location>
        <begin position="90"/>
        <end position="139"/>
    </location>
</feature>
<accession>A0A9P6JXR9</accession>
<sequence>MSTSIIAAESESTLFTTIADAAPVSEVDISIAELSLTQPELVPQEASLKDTLPATVSDMSSLDECNSTDSTQGTDVVEVKPDLTLSAALLPPPLKIDTPAAESSTSEPSLLQPLSFAEGEKVDEEDVPAALAKTDPITA</sequence>
<gene>
    <name evidence="2" type="ORF">BGW38_010085</name>
</gene>